<dbReference type="EMBL" id="JH717925">
    <property type="protein sequence ID" value="EWZ28418.1"/>
    <property type="molecule type" value="Genomic_DNA"/>
</dbReference>
<evidence type="ECO:0000313" key="2">
    <source>
        <dbReference type="EMBL" id="EWZ28418.1"/>
    </source>
</evidence>
<organism evidence="2">
    <name type="scientific">Fusarium oxysporum Fo47</name>
    <dbReference type="NCBI Taxonomy" id="660027"/>
    <lineage>
        <taxon>Eukaryota</taxon>
        <taxon>Fungi</taxon>
        <taxon>Dikarya</taxon>
        <taxon>Ascomycota</taxon>
        <taxon>Pezizomycotina</taxon>
        <taxon>Sordariomycetes</taxon>
        <taxon>Hypocreomycetidae</taxon>
        <taxon>Hypocreales</taxon>
        <taxon>Nectriaceae</taxon>
        <taxon>Fusarium</taxon>
        <taxon>Fusarium oxysporum species complex</taxon>
    </lineage>
</organism>
<dbReference type="Proteomes" id="UP000030766">
    <property type="component" value="Unassembled WGS sequence"/>
</dbReference>
<feature type="compositionally biased region" description="Acidic residues" evidence="1">
    <location>
        <begin position="97"/>
        <end position="128"/>
    </location>
</feature>
<feature type="region of interest" description="Disordered" evidence="1">
    <location>
        <begin position="45"/>
        <end position="74"/>
    </location>
</feature>
<feature type="region of interest" description="Disordered" evidence="1">
    <location>
        <begin position="1"/>
        <end position="24"/>
    </location>
</feature>
<feature type="region of interest" description="Disordered" evidence="1">
    <location>
        <begin position="92"/>
        <end position="157"/>
    </location>
</feature>
<feature type="compositionally biased region" description="Basic and acidic residues" evidence="1">
    <location>
        <begin position="139"/>
        <end position="157"/>
    </location>
</feature>
<reference evidence="2" key="1">
    <citation type="submission" date="2011-06" db="EMBL/GenBank/DDBJ databases">
        <title>The Genome Sequence of Fusarium oxysporum Fo47.</title>
        <authorList>
            <consortium name="The Broad Institute Genome Sequencing Platform"/>
            <person name="Ma L.-J."/>
            <person name="Gale L.R."/>
            <person name="Schwartz D.C."/>
            <person name="Zhou S."/>
            <person name="Corby-Kistler H."/>
            <person name="Young S.K."/>
            <person name="Zeng Q."/>
            <person name="Gargeya S."/>
            <person name="Fitzgerald M."/>
            <person name="Haas B."/>
            <person name="Abouelleil A."/>
            <person name="Alvarado L."/>
            <person name="Arachchi H.M."/>
            <person name="Berlin A."/>
            <person name="Brown A."/>
            <person name="Chapman S.B."/>
            <person name="Chen Z."/>
            <person name="Dunbar C."/>
            <person name="Freedman E."/>
            <person name="Gearin G."/>
            <person name="Gellesch M."/>
            <person name="Goldberg J."/>
            <person name="Griggs A."/>
            <person name="Gujja S."/>
            <person name="Heiman D."/>
            <person name="Howarth C."/>
            <person name="Larson L."/>
            <person name="Lui A."/>
            <person name="MacDonald P.J.P."/>
            <person name="Mehta T."/>
            <person name="Montmayeur A."/>
            <person name="Murphy C."/>
            <person name="Neiman D."/>
            <person name="Pearson M."/>
            <person name="Priest M."/>
            <person name="Roberts A."/>
            <person name="Saif S."/>
            <person name="Shea T."/>
            <person name="Shenoy N."/>
            <person name="Sisk P."/>
            <person name="Stolte C."/>
            <person name="Sykes S."/>
            <person name="Wortman J."/>
            <person name="Nusbaum C."/>
            <person name="Birren B."/>
        </authorList>
    </citation>
    <scope>NUCLEOTIDE SEQUENCE [LARGE SCALE GENOMIC DNA]</scope>
    <source>
        <strain evidence="2">Fo47</strain>
    </source>
</reference>
<protein>
    <submittedName>
        <fullName evidence="2">Uncharacterized protein</fullName>
    </submittedName>
</protein>
<gene>
    <name evidence="2" type="ORF">FOZG_17903</name>
</gene>
<dbReference type="AlphaFoldDB" id="W9JG30"/>
<reference evidence="2" key="2">
    <citation type="submission" date="2012-06" db="EMBL/GenBank/DDBJ databases">
        <title>Annotation of the Genome Sequence of Fusarium oxysporum Fo47.</title>
        <authorList>
            <consortium name="The Broad Institute Genomics Platform"/>
            <person name="Ma L.-J."/>
            <person name="Corby-Kistler H."/>
            <person name="Broz K."/>
            <person name="Gale L.R."/>
            <person name="Jonkers W."/>
            <person name="O'Donnell K."/>
            <person name="Ploetz R."/>
            <person name="Steinberg C."/>
            <person name="Schwartz D.C."/>
            <person name="VanEtten H."/>
            <person name="Zhou S."/>
            <person name="Young S.K."/>
            <person name="Zeng Q."/>
            <person name="Gargeya S."/>
            <person name="Fitzgerald M."/>
            <person name="Abouelleil A."/>
            <person name="Alvarado L."/>
            <person name="Chapman S.B."/>
            <person name="Gainer-Dewar J."/>
            <person name="Goldberg J."/>
            <person name="Griggs A."/>
            <person name="Gujja S."/>
            <person name="Hansen M."/>
            <person name="Howarth C."/>
            <person name="Imamovic A."/>
            <person name="Ireland A."/>
            <person name="Larimer J."/>
            <person name="McCowan C."/>
            <person name="Murphy C."/>
            <person name="Pearson M."/>
            <person name="Poon T.W."/>
            <person name="Priest M."/>
            <person name="Roberts A."/>
            <person name="Saif S."/>
            <person name="Shea T."/>
            <person name="Sykes S."/>
            <person name="Wortman J."/>
            <person name="Nusbaum C."/>
            <person name="Birren B."/>
        </authorList>
    </citation>
    <scope>NUCLEOTIDE SEQUENCE</scope>
    <source>
        <strain evidence="2">Fo47</strain>
    </source>
</reference>
<sequence length="157" mass="17449">MLAKQHETSAFPRKTVQSGGGEKYRMKVPECSETAVGLCLSNAYDDGQSQERSRGSWPVIQGSSDFGEAMDEVPARPEYQLLQDEAILFNALQSKDFDDEQGEEEAYSDDEDEDTDSMFGYDEGDCDNSEVASNPAEADENHHADRASKMWDESDTV</sequence>
<dbReference type="VEuPathDB" id="FungiDB:FOZG_17903"/>
<evidence type="ECO:0000256" key="1">
    <source>
        <dbReference type="SAM" id="MobiDB-lite"/>
    </source>
</evidence>
<accession>W9JG30</accession>
<proteinExistence type="predicted"/>
<name>W9JG30_FUSOX</name>
<dbReference type="HOGENOM" id="CLU_1677979_0_0_1"/>